<evidence type="ECO:0000259" key="1">
    <source>
        <dbReference type="Pfam" id="PF08341"/>
    </source>
</evidence>
<accession>A0ABP2UPF7</accession>
<dbReference type="Pfam" id="PF18202">
    <property type="entry name" value="TQ"/>
    <property type="match status" value="1"/>
</dbReference>
<dbReference type="Proteomes" id="UP000013866">
    <property type="component" value="Unassembled WGS sequence"/>
</dbReference>
<name>A0ABP2UPF7_9ENTE</name>
<feature type="domain" description="T-Q ester bond containing" evidence="2">
    <location>
        <begin position="311"/>
        <end position="404"/>
    </location>
</feature>
<evidence type="ECO:0000313" key="4">
    <source>
        <dbReference type="Proteomes" id="UP000013866"/>
    </source>
</evidence>
<gene>
    <name evidence="3" type="ORF">UAO_01799</name>
</gene>
<proteinExistence type="predicted"/>
<dbReference type="Gene3D" id="2.60.40.3930">
    <property type="match status" value="1"/>
</dbReference>
<dbReference type="InterPro" id="IPR013552">
    <property type="entry name" value="Thioester_dom"/>
</dbReference>
<evidence type="ECO:0000259" key="2">
    <source>
        <dbReference type="Pfam" id="PF18202"/>
    </source>
</evidence>
<dbReference type="EMBL" id="AJAN01000026">
    <property type="protein sequence ID" value="EOH88696.1"/>
    <property type="molecule type" value="Genomic_DNA"/>
</dbReference>
<dbReference type="Pfam" id="PF08341">
    <property type="entry name" value="TED"/>
    <property type="match status" value="1"/>
</dbReference>
<comment type="caution">
    <text evidence="3">The sequence shown here is derived from an EMBL/GenBank/DDBJ whole genome shotgun (WGS) entry which is preliminary data.</text>
</comment>
<reference evidence="3 4" key="1">
    <citation type="submission" date="2013-02" db="EMBL/GenBank/DDBJ databases">
        <title>The Genome Sequence of Enterococcus villorum ATCC_700913.</title>
        <authorList>
            <consortium name="The Broad Institute Genome Sequencing Platform"/>
            <consortium name="The Broad Institute Genome Sequencing Center for Infectious Disease"/>
            <person name="Earl A.M."/>
            <person name="Gilmore M.S."/>
            <person name="Lebreton F."/>
            <person name="Walker B."/>
            <person name="Young S.K."/>
            <person name="Zeng Q."/>
            <person name="Gargeya S."/>
            <person name="Fitzgerald M."/>
            <person name="Haas B."/>
            <person name="Abouelleil A."/>
            <person name="Alvarado L."/>
            <person name="Arachchi H.M."/>
            <person name="Berlin A.M."/>
            <person name="Chapman S.B."/>
            <person name="Dewar J."/>
            <person name="Goldberg J."/>
            <person name="Griggs A."/>
            <person name="Gujja S."/>
            <person name="Hansen M."/>
            <person name="Howarth C."/>
            <person name="Imamovic A."/>
            <person name="Larimer J."/>
            <person name="McCowan C."/>
            <person name="Murphy C."/>
            <person name="Neiman D."/>
            <person name="Pearson M."/>
            <person name="Priest M."/>
            <person name="Roberts A."/>
            <person name="Saif S."/>
            <person name="Shea T."/>
            <person name="Sisk P."/>
            <person name="Sykes S."/>
            <person name="Wortman J."/>
            <person name="Nusbaum C."/>
            <person name="Birren B."/>
        </authorList>
    </citation>
    <scope>NUCLEOTIDE SEQUENCE [LARGE SCALE GENOMIC DNA]</scope>
    <source>
        <strain evidence="3 4">ATCC 700913</strain>
    </source>
</reference>
<dbReference type="NCBIfam" id="NF033903">
    <property type="entry name" value="VaFE_rpt"/>
    <property type="match status" value="1"/>
</dbReference>
<sequence length="404" mass="44714">MVKVCKFLKWFVALLIIVLGSFISVGNVVNAGVGEQIQVQKIKSLDKIDVNLKNWDDYSDEYKMSLVKNTATGHAVFCIQPEKEYPSSGSYLTVKSRLENKTIANLILNFQNQKEYLSHLNEDAQYAATQCAIFYVVSGNKDDLNVDPVVKKLVNYANGLPDPIEKMNHFSLNITPNNQTMTKKGDGYSTTYSIETQASDLSDVQIDIKSNNKEAQEKVNYSVKGKELEINVPNEVVNHSQTQIHFDIKLTAKLVSTLQLSGYLVPAQSSRQDMATMQAFQVKSSKLYATDTKAIIETPTKPAEPTALKTPEIKTNAINAKENTKMIPAIEKAQVKDVVDYKNLLPGKEYELHGKLMDKATGKALLIDGKEVTASKTFTALEATGQEALVFDFNASALTGKKLV</sequence>
<keyword evidence="4" id="KW-1185">Reference proteome</keyword>
<feature type="non-terminal residue" evidence="3">
    <location>
        <position position="404"/>
    </location>
</feature>
<dbReference type="InterPro" id="IPR041100">
    <property type="entry name" value="TQ"/>
</dbReference>
<feature type="domain" description="Thioester" evidence="1">
    <location>
        <begin position="76"/>
        <end position="158"/>
    </location>
</feature>
<evidence type="ECO:0000313" key="3">
    <source>
        <dbReference type="EMBL" id="EOH88696.1"/>
    </source>
</evidence>
<organism evidence="3 4">
    <name type="scientific">Enterococcus villorum ATCC 700913</name>
    <dbReference type="NCBI Taxonomy" id="1158604"/>
    <lineage>
        <taxon>Bacteria</taxon>
        <taxon>Bacillati</taxon>
        <taxon>Bacillota</taxon>
        <taxon>Bacilli</taxon>
        <taxon>Lactobacillales</taxon>
        <taxon>Enterococcaceae</taxon>
        <taxon>Enterococcus</taxon>
    </lineage>
</organism>
<protein>
    <submittedName>
        <fullName evidence="3">Uncharacterized protein</fullName>
    </submittedName>
</protein>